<dbReference type="Proteomes" id="UP000250443">
    <property type="component" value="Unassembled WGS sequence"/>
</dbReference>
<gene>
    <name evidence="1" type="ORF">NCTC11842_01510</name>
</gene>
<evidence type="ECO:0000313" key="1">
    <source>
        <dbReference type="EMBL" id="SPZ04989.1"/>
    </source>
</evidence>
<organism evidence="1 2">
    <name type="scientific">Pseudomonas luteola</name>
    <dbReference type="NCBI Taxonomy" id="47886"/>
    <lineage>
        <taxon>Bacteria</taxon>
        <taxon>Pseudomonadati</taxon>
        <taxon>Pseudomonadota</taxon>
        <taxon>Gammaproteobacteria</taxon>
        <taxon>Pseudomonadales</taxon>
        <taxon>Pseudomonadaceae</taxon>
        <taxon>Pseudomonas</taxon>
    </lineage>
</organism>
<sequence length="95" mass="10930">MNKLVKSDQLNPYWIGLRYGMRHPGKPGGGCGVTAPSMEVWQQRQLNPVQLQFPSMLPKMWSGGDVQEWLEAQGSIYSWLLDLMSRWRQHQAMAL</sequence>
<accession>A0A2X2EA04</accession>
<name>A0A2X2EA04_PSELU</name>
<evidence type="ECO:0000313" key="2">
    <source>
        <dbReference type="Proteomes" id="UP000250443"/>
    </source>
</evidence>
<dbReference type="EMBL" id="UAUF01000010">
    <property type="protein sequence ID" value="SPZ04989.1"/>
    <property type="molecule type" value="Genomic_DNA"/>
</dbReference>
<reference evidence="1 2" key="1">
    <citation type="submission" date="2018-06" db="EMBL/GenBank/DDBJ databases">
        <authorList>
            <consortium name="Pathogen Informatics"/>
            <person name="Doyle S."/>
        </authorList>
    </citation>
    <scope>NUCLEOTIDE SEQUENCE [LARGE SCALE GENOMIC DNA]</scope>
    <source>
        <strain evidence="1 2">NCTC11842</strain>
    </source>
</reference>
<protein>
    <submittedName>
        <fullName evidence="1">Uncharacterized protein</fullName>
    </submittedName>
</protein>
<dbReference type="AlphaFoldDB" id="A0A2X2EA04"/>
<proteinExistence type="predicted"/>